<dbReference type="GO" id="GO:0032259">
    <property type="term" value="P:methylation"/>
    <property type="evidence" value="ECO:0007669"/>
    <property type="project" value="UniProtKB-KW"/>
</dbReference>
<evidence type="ECO:0000256" key="3">
    <source>
        <dbReference type="ARBA" id="ARBA00022691"/>
    </source>
</evidence>
<comment type="caution">
    <text evidence="5">The sequence shown here is derived from an EMBL/GenBank/DDBJ whole genome shotgun (WGS) entry which is preliminary data.</text>
</comment>
<dbReference type="GO" id="GO:0008171">
    <property type="term" value="F:O-methyltransferase activity"/>
    <property type="evidence" value="ECO:0007669"/>
    <property type="project" value="InterPro"/>
</dbReference>
<dbReference type="InterPro" id="IPR016461">
    <property type="entry name" value="COMT-like"/>
</dbReference>
<reference evidence="5 6" key="1">
    <citation type="submission" date="2024-01" db="EMBL/GenBank/DDBJ databases">
        <title>Genome assemblies of Stephania.</title>
        <authorList>
            <person name="Yang L."/>
        </authorList>
    </citation>
    <scope>NUCLEOTIDE SEQUENCE [LARGE SCALE GENOMIC DNA]</scope>
    <source>
        <strain evidence="5">YNDBR</strain>
        <tissue evidence="5">Leaf</tissue>
    </source>
</reference>
<organism evidence="5 6">
    <name type="scientific">Stephania yunnanensis</name>
    <dbReference type="NCBI Taxonomy" id="152371"/>
    <lineage>
        <taxon>Eukaryota</taxon>
        <taxon>Viridiplantae</taxon>
        <taxon>Streptophyta</taxon>
        <taxon>Embryophyta</taxon>
        <taxon>Tracheophyta</taxon>
        <taxon>Spermatophyta</taxon>
        <taxon>Magnoliopsida</taxon>
        <taxon>Ranunculales</taxon>
        <taxon>Menispermaceae</taxon>
        <taxon>Menispermoideae</taxon>
        <taxon>Cissampelideae</taxon>
        <taxon>Stephania</taxon>
    </lineage>
</organism>
<dbReference type="AlphaFoldDB" id="A0AAP0LEV7"/>
<evidence type="ECO:0000313" key="5">
    <source>
        <dbReference type="EMBL" id="KAK9169323.1"/>
    </source>
</evidence>
<dbReference type="PANTHER" id="PTHR11746">
    <property type="entry name" value="O-METHYLTRANSFERASE"/>
    <property type="match status" value="1"/>
</dbReference>
<keyword evidence="3" id="KW-0949">S-adenosyl-L-methionine</keyword>
<feature type="domain" description="O-methyltransferase C-terminal" evidence="4">
    <location>
        <begin position="2"/>
        <end position="160"/>
    </location>
</feature>
<evidence type="ECO:0000259" key="4">
    <source>
        <dbReference type="Pfam" id="PF00891"/>
    </source>
</evidence>
<gene>
    <name evidence="5" type="ORF">Syun_001463</name>
</gene>
<name>A0AAP0LEV7_9MAGN</name>
<dbReference type="EMBL" id="JBBNAF010000001">
    <property type="protein sequence ID" value="KAK9169323.1"/>
    <property type="molecule type" value="Genomic_DNA"/>
</dbReference>
<dbReference type="InterPro" id="IPR029063">
    <property type="entry name" value="SAM-dependent_MTases_sf"/>
</dbReference>
<proteinExistence type="predicted"/>
<keyword evidence="1" id="KW-0489">Methyltransferase</keyword>
<sequence length="179" mass="19943">MVVMRKIFDKYRGFDGLKVVVDVGGGVGTNISMIVSKYPTIKGINFELPHVVEAAPSFPWVEHVGGDMFASVPNGDAIFMKWVLNTWSDEQCLKLLKNCYEALPRNGKVIVVEKIPSTILEPNNATRITYASDLSMMAFSPKSKERTETEFQQLAKGSGFVGIRLACNACNFWVIEFLK</sequence>
<dbReference type="Pfam" id="PF00891">
    <property type="entry name" value="Methyltransf_2"/>
    <property type="match status" value="1"/>
</dbReference>
<keyword evidence="6" id="KW-1185">Reference proteome</keyword>
<dbReference type="SUPFAM" id="SSF53335">
    <property type="entry name" value="S-adenosyl-L-methionine-dependent methyltransferases"/>
    <property type="match status" value="1"/>
</dbReference>
<dbReference type="Proteomes" id="UP001420932">
    <property type="component" value="Unassembled WGS sequence"/>
</dbReference>
<evidence type="ECO:0000256" key="1">
    <source>
        <dbReference type="ARBA" id="ARBA00022603"/>
    </source>
</evidence>
<dbReference type="Gene3D" id="3.40.50.150">
    <property type="entry name" value="Vaccinia Virus protein VP39"/>
    <property type="match status" value="1"/>
</dbReference>
<evidence type="ECO:0000313" key="6">
    <source>
        <dbReference type="Proteomes" id="UP001420932"/>
    </source>
</evidence>
<evidence type="ECO:0000256" key="2">
    <source>
        <dbReference type="ARBA" id="ARBA00022679"/>
    </source>
</evidence>
<accession>A0AAP0LEV7</accession>
<keyword evidence="2" id="KW-0808">Transferase</keyword>
<protein>
    <recommendedName>
        <fullName evidence="4">O-methyltransferase C-terminal domain-containing protein</fullName>
    </recommendedName>
</protein>
<dbReference type="PROSITE" id="PS51683">
    <property type="entry name" value="SAM_OMT_II"/>
    <property type="match status" value="1"/>
</dbReference>
<dbReference type="InterPro" id="IPR001077">
    <property type="entry name" value="COMT_C"/>
</dbReference>